<reference evidence="7 10" key="2">
    <citation type="submission" date="2024-10" db="EMBL/GenBank/DDBJ databases">
        <authorList>
            <person name="Sang B.-I."/>
            <person name="Prabhaharan D."/>
        </authorList>
    </citation>
    <scope>NUCLEOTIDE SEQUENCE [LARGE SCALE GENOMIC DNA]</scope>
    <source>
        <strain evidence="7 10">MH</strain>
    </source>
</reference>
<evidence type="ECO:0000256" key="4">
    <source>
        <dbReference type="RuleBase" id="RU003744"/>
    </source>
</evidence>
<dbReference type="GO" id="GO:0030313">
    <property type="term" value="C:cell envelope"/>
    <property type="evidence" value="ECO:0007669"/>
    <property type="project" value="UniProtKB-SubCell"/>
</dbReference>
<dbReference type="SMART" id="SM00062">
    <property type="entry name" value="PBPb"/>
    <property type="match status" value="1"/>
</dbReference>
<evidence type="ECO:0000256" key="2">
    <source>
        <dbReference type="ARBA" id="ARBA00010333"/>
    </source>
</evidence>
<evidence type="ECO:0000256" key="1">
    <source>
        <dbReference type="ARBA" id="ARBA00004196"/>
    </source>
</evidence>
<dbReference type="AlphaFoldDB" id="A0A848BWP8"/>
<dbReference type="PANTHER" id="PTHR35936:SF17">
    <property type="entry name" value="ARGININE-BINDING EXTRACELLULAR PROTEIN ARTP"/>
    <property type="match status" value="1"/>
</dbReference>
<feature type="signal peptide" evidence="5">
    <location>
        <begin position="1"/>
        <end position="28"/>
    </location>
</feature>
<comment type="caution">
    <text evidence="8">The sequence shown here is derived from an EMBL/GenBank/DDBJ whole genome shotgun (WGS) entry which is preliminary data.</text>
</comment>
<dbReference type="EMBL" id="JABAFG010000026">
    <property type="protein sequence ID" value="NME29238.1"/>
    <property type="molecule type" value="Genomic_DNA"/>
</dbReference>
<dbReference type="PROSITE" id="PS01039">
    <property type="entry name" value="SBP_BACTERIAL_3"/>
    <property type="match status" value="1"/>
</dbReference>
<feature type="chain" id="PRO_5032478964" evidence="5">
    <location>
        <begin position="29"/>
        <end position="264"/>
    </location>
</feature>
<dbReference type="EMBL" id="JBIEKR010000015">
    <property type="protein sequence ID" value="MFG6274210.1"/>
    <property type="molecule type" value="Genomic_DNA"/>
</dbReference>
<dbReference type="Proteomes" id="UP000591071">
    <property type="component" value="Unassembled WGS sequence"/>
</dbReference>
<comment type="similarity">
    <text evidence="2 4">Belongs to the bacterial solute-binding protein 3 family.</text>
</comment>
<evidence type="ECO:0000313" key="8">
    <source>
        <dbReference type="EMBL" id="NME29238.1"/>
    </source>
</evidence>
<accession>A0A848BWP8</accession>
<keyword evidence="3 5" id="KW-0732">Signal</keyword>
<dbReference type="InterPro" id="IPR018313">
    <property type="entry name" value="SBP_3_CS"/>
</dbReference>
<dbReference type="KEGG" id="mhw:ACT01_00895"/>
<dbReference type="Proteomes" id="UP001605989">
    <property type="component" value="Unassembled WGS sequence"/>
</dbReference>
<evidence type="ECO:0000313" key="7">
    <source>
        <dbReference type="EMBL" id="MFG6274210.1"/>
    </source>
</evidence>
<protein>
    <submittedName>
        <fullName evidence="8">Basic amino acid ABC transporter substrate-binding protein</fullName>
    </submittedName>
    <submittedName>
        <fullName evidence="7">Transporter substrate-binding domain-containing protein</fullName>
    </submittedName>
</protein>
<evidence type="ECO:0000313" key="9">
    <source>
        <dbReference type="Proteomes" id="UP000591071"/>
    </source>
</evidence>
<dbReference type="PROSITE" id="PS51257">
    <property type="entry name" value="PROKAR_LIPOPROTEIN"/>
    <property type="match status" value="1"/>
</dbReference>
<gene>
    <name evidence="7" type="ORF">ACGTZG_13570</name>
    <name evidence="8" type="ORF">HF872_11530</name>
</gene>
<dbReference type="Gene3D" id="3.40.190.10">
    <property type="entry name" value="Periplasmic binding protein-like II"/>
    <property type="match status" value="2"/>
</dbReference>
<keyword evidence="10" id="KW-1185">Reference proteome</keyword>
<comment type="subcellular location">
    <subcellularLocation>
        <location evidence="1">Cell envelope</location>
    </subcellularLocation>
</comment>
<evidence type="ECO:0000256" key="3">
    <source>
        <dbReference type="ARBA" id="ARBA00022729"/>
    </source>
</evidence>
<dbReference type="RefSeq" id="WP_059076155.1">
    <property type="nucleotide sequence ID" value="NZ_CP171361.1"/>
</dbReference>
<evidence type="ECO:0000259" key="6">
    <source>
        <dbReference type="SMART" id="SM00062"/>
    </source>
</evidence>
<dbReference type="InterPro" id="IPR001638">
    <property type="entry name" value="Solute-binding_3/MltF_N"/>
</dbReference>
<name>A0A848BWP8_9FIRM</name>
<sequence length="264" mass="28524">MMNKKYVTMLAASLAAVTLITGCGGSQSGDKKDAAKEQKTLVVGTEATFPPFESVENDKVVGFDMDLTQAICDKLGYKMEIKNIGFDALIPALKSGQIDVIAAGMDATPERKKQVAFTDVYYKGGYTIVVRKDNTDITGYDTITGKTVGAQVASKAGDHAKEHGATVKEFDTNSQGWMELEAGTVDAISIDKAVAQDYMTHGGNEKAKIVGDPILSRGTAMAISKDKPELLKQFNDALSQIKKDGTYAKIYKKWFGEEPKDQDL</sequence>
<evidence type="ECO:0000256" key="5">
    <source>
        <dbReference type="SAM" id="SignalP"/>
    </source>
</evidence>
<dbReference type="OrthoDB" id="9774451at2"/>
<evidence type="ECO:0000313" key="10">
    <source>
        <dbReference type="Proteomes" id="UP001605989"/>
    </source>
</evidence>
<feature type="domain" description="Solute-binding protein family 3/N-terminal" evidence="6">
    <location>
        <begin position="40"/>
        <end position="258"/>
    </location>
</feature>
<proteinExistence type="inferred from homology"/>
<organism evidence="8 9">
    <name type="scientific">Megasphaera hexanoica</name>
    <dbReference type="NCBI Taxonomy" id="1675036"/>
    <lineage>
        <taxon>Bacteria</taxon>
        <taxon>Bacillati</taxon>
        <taxon>Bacillota</taxon>
        <taxon>Negativicutes</taxon>
        <taxon>Veillonellales</taxon>
        <taxon>Veillonellaceae</taxon>
        <taxon>Megasphaera</taxon>
    </lineage>
</organism>
<dbReference type="CDD" id="cd13624">
    <property type="entry name" value="PBP2_Arg_Lys_His"/>
    <property type="match status" value="1"/>
</dbReference>
<dbReference type="SUPFAM" id="SSF53850">
    <property type="entry name" value="Periplasmic binding protein-like II"/>
    <property type="match status" value="1"/>
</dbReference>
<dbReference type="PANTHER" id="PTHR35936">
    <property type="entry name" value="MEMBRANE-BOUND LYTIC MUREIN TRANSGLYCOSYLASE F"/>
    <property type="match status" value="1"/>
</dbReference>
<reference evidence="8 9" key="1">
    <citation type="submission" date="2020-04" db="EMBL/GenBank/DDBJ databases">
        <authorList>
            <person name="Hitch T.C.A."/>
            <person name="Wylensek D."/>
            <person name="Clavel T."/>
        </authorList>
    </citation>
    <scope>NUCLEOTIDE SEQUENCE [LARGE SCALE GENOMIC DNA]</scope>
    <source>
        <strain evidence="8 9">Oil-RF-744-FAT-WT-6-1</strain>
    </source>
</reference>
<dbReference type="Pfam" id="PF00497">
    <property type="entry name" value="SBP_bac_3"/>
    <property type="match status" value="1"/>
</dbReference>